<dbReference type="EMBL" id="JADCNM010000001">
    <property type="protein sequence ID" value="KAG0503892.1"/>
    <property type="molecule type" value="Genomic_DNA"/>
</dbReference>
<evidence type="ECO:0000313" key="2">
    <source>
        <dbReference type="EMBL" id="KAG0499689.1"/>
    </source>
</evidence>
<feature type="transmembrane region" description="Helical" evidence="1">
    <location>
        <begin position="98"/>
        <end position="117"/>
    </location>
</feature>
<proteinExistence type="predicted"/>
<dbReference type="PANTHER" id="PTHR33306:SF5">
    <property type="entry name" value="OXIDOREDUCTASE_TRANSITION METAL ION-BINDING PROTEIN"/>
    <property type="match status" value="1"/>
</dbReference>
<dbReference type="AlphaFoldDB" id="A0A835SGL8"/>
<evidence type="ECO:0000313" key="3">
    <source>
        <dbReference type="EMBL" id="KAG0503892.1"/>
    </source>
</evidence>
<dbReference type="Proteomes" id="UP000636800">
    <property type="component" value="Chromosome 1"/>
</dbReference>
<feature type="transmembrane region" description="Helical" evidence="1">
    <location>
        <begin position="49"/>
        <end position="68"/>
    </location>
</feature>
<evidence type="ECO:0000313" key="5">
    <source>
        <dbReference type="Proteomes" id="UP000639772"/>
    </source>
</evidence>
<protein>
    <submittedName>
        <fullName evidence="3">Uncharacterized protein</fullName>
    </submittedName>
</protein>
<dbReference type="EMBL" id="JADCNL010000001">
    <property type="protein sequence ID" value="KAG0499689.1"/>
    <property type="molecule type" value="Genomic_DNA"/>
</dbReference>
<evidence type="ECO:0000313" key="4">
    <source>
        <dbReference type="Proteomes" id="UP000636800"/>
    </source>
</evidence>
<organism evidence="3 5">
    <name type="scientific">Vanilla planifolia</name>
    <name type="common">Vanilla</name>
    <dbReference type="NCBI Taxonomy" id="51239"/>
    <lineage>
        <taxon>Eukaryota</taxon>
        <taxon>Viridiplantae</taxon>
        <taxon>Streptophyta</taxon>
        <taxon>Embryophyta</taxon>
        <taxon>Tracheophyta</taxon>
        <taxon>Spermatophyta</taxon>
        <taxon>Magnoliopsida</taxon>
        <taxon>Liliopsida</taxon>
        <taxon>Asparagales</taxon>
        <taxon>Orchidaceae</taxon>
        <taxon>Vanilloideae</taxon>
        <taxon>Vanilleae</taxon>
        <taxon>Vanilla</taxon>
    </lineage>
</organism>
<feature type="transmembrane region" description="Helical" evidence="1">
    <location>
        <begin position="15"/>
        <end position="37"/>
    </location>
</feature>
<keyword evidence="1" id="KW-0812">Transmembrane</keyword>
<accession>A0A835SGL8</accession>
<keyword evidence="1" id="KW-0472">Membrane</keyword>
<dbReference type="Proteomes" id="UP000639772">
    <property type="component" value="Chromosome 1"/>
</dbReference>
<reference evidence="4 5" key="1">
    <citation type="journal article" date="2020" name="Nat. Food">
        <title>A phased Vanilla planifolia genome enables genetic improvement of flavour and production.</title>
        <authorList>
            <person name="Hasing T."/>
            <person name="Tang H."/>
            <person name="Brym M."/>
            <person name="Khazi F."/>
            <person name="Huang T."/>
            <person name="Chambers A.H."/>
        </authorList>
    </citation>
    <scope>NUCLEOTIDE SEQUENCE [LARGE SCALE GENOMIC DNA]</scope>
    <source>
        <tissue evidence="3">Leaf</tissue>
    </source>
</reference>
<dbReference type="OrthoDB" id="683410at2759"/>
<dbReference type="PANTHER" id="PTHR33306">
    <property type="entry name" value="EXPRESSED PROTEIN-RELATED-RELATED"/>
    <property type="match status" value="1"/>
</dbReference>
<sequence length="127" mass="14141">MATHHYEEGGFSQQLPLHLCLFLITLALFVTLSWYQSYESLLDGILHQIRLLVIASPLVLLLAVHWLSTGAQGRRLVPFVAALPDDPQALHRAGGSPWGVGLLLLLLLLMVSYQSCFHGRWFPLAGR</sequence>
<name>A0A835SGL8_VANPL</name>
<gene>
    <name evidence="3" type="ORF">HPP92_003964</name>
    <name evidence="2" type="ORF">HPP92_004380</name>
</gene>
<evidence type="ECO:0000256" key="1">
    <source>
        <dbReference type="SAM" id="Phobius"/>
    </source>
</evidence>
<keyword evidence="4" id="KW-1185">Reference proteome</keyword>
<keyword evidence="1" id="KW-1133">Transmembrane helix</keyword>
<comment type="caution">
    <text evidence="3">The sequence shown here is derived from an EMBL/GenBank/DDBJ whole genome shotgun (WGS) entry which is preliminary data.</text>
</comment>